<keyword evidence="1" id="KW-1133">Transmembrane helix</keyword>
<evidence type="ECO:0000256" key="1">
    <source>
        <dbReference type="SAM" id="Phobius"/>
    </source>
</evidence>
<accession>A0A0K2U8H3</accession>
<protein>
    <submittedName>
        <fullName evidence="2">SCAN domaincontaining protein 3like [Xenopus (Silurana) tropicalis]</fullName>
    </submittedName>
</protein>
<sequence>PHLQKIKFRQYLEEYIVMGFTSTSSSLPMVICFFCEEKLANSRMKPTNLKHNLQVMHQSHVGREYKTFKRKM</sequence>
<name>A0A0K2U8H3_LEPSM</name>
<keyword evidence="1" id="KW-0472">Membrane</keyword>
<organism evidence="2">
    <name type="scientific">Lepeophtheirus salmonis</name>
    <name type="common">Salmon louse</name>
    <name type="synonym">Caligus salmonis</name>
    <dbReference type="NCBI Taxonomy" id="72036"/>
    <lineage>
        <taxon>Eukaryota</taxon>
        <taxon>Metazoa</taxon>
        <taxon>Ecdysozoa</taxon>
        <taxon>Arthropoda</taxon>
        <taxon>Crustacea</taxon>
        <taxon>Multicrustacea</taxon>
        <taxon>Hexanauplia</taxon>
        <taxon>Copepoda</taxon>
        <taxon>Siphonostomatoida</taxon>
        <taxon>Caligidae</taxon>
        <taxon>Lepeophtheirus</taxon>
    </lineage>
</organism>
<keyword evidence="1" id="KW-0812">Transmembrane</keyword>
<proteinExistence type="predicted"/>
<feature type="non-terminal residue" evidence="2">
    <location>
        <position position="1"/>
    </location>
</feature>
<evidence type="ECO:0000313" key="2">
    <source>
        <dbReference type="EMBL" id="CDW34345.1"/>
    </source>
</evidence>
<reference evidence="2" key="1">
    <citation type="submission" date="2014-05" db="EMBL/GenBank/DDBJ databases">
        <authorList>
            <person name="Chronopoulou M."/>
        </authorList>
    </citation>
    <scope>NUCLEOTIDE SEQUENCE</scope>
    <source>
        <tissue evidence="2">Whole organism</tissue>
    </source>
</reference>
<dbReference type="EMBL" id="HACA01016984">
    <property type="protein sequence ID" value="CDW34345.1"/>
    <property type="molecule type" value="Transcribed_RNA"/>
</dbReference>
<feature type="transmembrane region" description="Helical" evidence="1">
    <location>
        <begin position="15"/>
        <end position="35"/>
    </location>
</feature>
<dbReference type="AlphaFoldDB" id="A0A0K2U8H3"/>